<organism evidence="5 6">
    <name type="scientific">Vandammella animalimorsus</name>
    <dbReference type="NCBI Taxonomy" id="2029117"/>
    <lineage>
        <taxon>Bacteria</taxon>
        <taxon>Pseudomonadati</taxon>
        <taxon>Pseudomonadota</taxon>
        <taxon>Betaproteobacteria</taxon>
        <taxon>Burkholderiales</taxon>
        <taxon>Comamonadaceae</taxon>
        <taxon>Vandammella</taxon>
    </lineage>
</organism>
<protein>
    <submittedName>
        <fullName evidence="5">GTP-binding protein</fullName>
    </submittedName>
</protein>
<evidence type="ECO:0000256" key="3">
    <source>
        <dbReference type="ARBA" id="ARBA00022801"/>
    </source>
</evidence>
<sequence>MDWNIAVLGSVGSGKTTAIRAISDIEVVDTDVKPTDEDTLALKDTTTVAMDMGVMELGSGDRLRLYGAPGQDRFDFMWEILLEQAKGAVLFVDHTRAERFDDLSTYMEAIRAQKPHGDAPLIIAVTHAEADERRNLDEYRRFFSQRNSCTCSICQPPVMWCDAREQRDVALLMVVMAALLESFHAYPESVLHERMSTLQVRA</sequence>
<proteinExistence type="inferred from homology"/>
<dbReference type="GO" id="GO:0005525">
    <property type="term" value="F:GTP binding"/>
    <property type="evidence" value="ECO:0007669"/>
    <property type="project" value="UniProtKB-KW"/>
</dbReference>
<dbReference type="CDD" id="cd00882">
    <property type="entry name" value="Ras_like_GTPase"/>
    <property type="match status" value="1"/>
</dbReference>
<dbReference type="PANTHER" id="PTHR42708:SF1">
    <property type="entry name" value="GLIDING MOTILITY PROTEIN MGLA"/>
    <property type="match status" value="1"/>
</dbReference>
<dbReference type="SUPFAM" id="SSF52540">
    <property type="entry name" value="P-loop containing nucleoside triphosphate hydrolases"/>
    <property type="match status" value="1"/>
</dbReference>
<evidence type="ECO:0000256" key="4">
    <source>
        <dbReference type="ARBA" id="ARBA00023134"/>
    </source>
</evidence>
<dbReference type="EMBL" id="NSJE01000012">
    <property type="protein sequence ID" value="PAT42548.1"/>
    <property type="molecule type" value="Genomic_DNA"/>
</dbReference>
<reference evidence="5 6" key="1">
    <citation type="submission" date="2017-08" db="EMBL/GenBank/DDBJ databases">
        <title>WGS of Clinical strains of the CDC Group NO-1 linked to zoonotic infections in humans.</title>
        <authorList>
            <person name="Bernier A.-M."/>
            <person name="Bernard K."/>
        </authorList>
    </citation>
    <scope>NUCLEOTIDE SEQUENCE [LARGE SCALE GENOMIC DNA]</scope>
    <source>
        <strain evidence="5 6">NML120219</strain>
    </source>
</reference>
<evidence type="ECO:0000313" key="6">
    <source>
        <dbReference type="Proteomes" id="UP000218439"/>
    </source>
</evidence>
<comment type="caution">
    <text evidence="5">The sequence shown here is derived from an EMBL/GenBank/DDBJ whole genome shotgun (WGS) entry which is preliminary data.</text>
</comment>
<dbReference type="GO" id="GO:0016787">
    <property type="term" value="F:hydrolase activity"/>
    <property type="evidence" value="ECO:0007669"/>
    <property type="project" value="UniProtKB-KW"/>
</dbReference>
<keyword evidence="2" id="KW-0547">Nucleotide-binding</keyword>
<evidence type="ECO:0000313" key="5">
    <source>
        <dbReference type="EMBL" id="PAT42548.1"/>
    </source>
</evidence>
<dbReference type="Pfam" id="PF03029">
    <property type="entry name" value="ATP_bind_1"/>
    <property type="match status" value="1"/>
</dbReference>
<keyword evidence="3" id="KW-0378">Hydrolase</keyword>
<dbReference type="InterPro" id="IPR027417">
    <property type="entry name" value="P-loop_NTPase"/>
</dbReference>
<dbReference type="Proteomes" id="UP000218439">
    <property type="component" value="Unassembled WGS sequence"/>
</dbReference>
<dbReference type="RefSeq" id="WP_095552066.1">
    <property type="nucleotide sequence ID" value="NZ_CP156659.1"/>
</dbReference>
<dbReference type="Gene3D" id="3.40.50.300">
    <property type="entry name" value="P-loop containing nucleotide triphosphate hydrolases"/>
    <property type="match status" value="1"/>
</dbReference>
<evidence type="ECO:0000256" key="2">
    <source>
        <dbReference type="ARBA" id="ARBA00022741"/>
    </source>
</evidence>
<gene>
    <name evidence="5" type="ORF">CK621_08515</name>
</gene>
<dbReference type="InterPro" id="IPR004130">
    <property type="entry name" value="Gpn"/>
</dbReference>
<dbReference type="InterPro" id="IPR052705">
    <property type="entry name" value="Gliding_Motility_GTPase"/>
</dbReference>
<name>A0A2A2AXT8_9BURK</name>
<dbReference type="AlphaFoldDB" id="A0A2A2AXT8"/>
<evidence type="ECO:0000256" key="1">
    <source>
        <dbReference type="ARBA" id="ARBA00005290"/>
    </source>
</evidence>
<dbReference type="PANTHER" id="PTHR42708">
    <property type="entry name" value="ATP/GTP-BINDING PROTEIN-RELATED"/>
    <property type="match status" value="1"/>
</dbReference>
<keyword evidence="4" id="KW-0342">GTP-binding</keyword>
<accession>A0A2A2AXT8</accession>
<comment type="similarity">
    <text evidence="1">Belongs to the GPN-loop GTPase family.</text>
</comment>